<gene>
    <name evidence="1" type="ORF">BWQ96_03292</name>
</gene>
<proteinExistence type="predicted"/>
<protein>
    <submittedName>
        <fullName evidence="1">Uncharacterized protein</fullName>
    </submittedName>
</protein>
<comment type="caution">
    <text evidence="1">The sequence shown here is derived from an EMBL/GenBank/DDBJ whole genome shotgun (WGS) entry which is preliminary data.</text>
</comment>
<sequence>MKALIELASIAVPFFSITENAEAPLGNSTATVSASHPTARPTPVQAYNDNEDRLPDNLPDLLRFCHSTTPANSTQAEFVEVIPEALQRCVTSVTRTQLIEELQQDFCPELLVHPDIIKRSTLRRALITKLAELNVAIPPFTAGHRKSNAI</sequence>
<evidence type="ECO:0000313" key="1">
    <source>
        <dbReference type="EMBL" id="PXF46954.1"/>
    </source>
</evidence>
<evidence type="ECO:0000313" key="2">
    <source>
        <dbReference type="Proteomes" id="UP000247409"/>
    </source>
</evidence>
<keyword evidence="2" id="KW-1185">Reference proteome</keyword>
<name>A0A2V3IXS6_9FLOR</name>
<dbReference type="EMBL" id="NBIV01000031">
    <property type="protein sequence ID" value="PXF46954.1"/>
    <property type="molecule type" value="Genomic_DNA"/>
</dbReference>
<organism evidence="1 2">
    <name type="scientific">Gracilariopsis chorda</name>
    <dbReference type="NCBI Taxonomy" id="448386"/>
    <lineage>
        <taxon>Eukaryota</taxon>
        <taxon>Rhodophyta</taxon>
        <taxon>Florideophyceae</taxon>
        <taxon>Rhodymeniophycidae</taxon>
        <taxon>Gracilariales</taxon>
        <taxon>Gracilariaceae</taxon>
        <taxon>Gracilariopsis</taxon>
    </lineage>
</organism>
<dbReference type="Proteomes" id="UP000247409">
    <property type="component" value="Unassembled WGS sequence"/>
</dbReference>
<dbReference type="AlphaFoldDB" id="A0A2V3IXS6"/>
<accession>A0A2V3IXS6</accession>
<reference evidence="1 2" key="1">
    <citation type="journal article" date="2018" name="Mol. Biol. Evol.">
        <title>Analysis of the draft genome of the red seaweed Gracilariopsis chorda provides insights into genome size evolution in Rhodophyta.</title>
        <authorList>
            <person name="Lee J."/>
            <person name="Yang E.C."/>
            <person name="Graf L."/>
            <person name="Yang J.H."/>
            <person name="Qiu H."/>
            <person name="Zel Zion U."/>
            <person name="Chan C.X."/>
            <person name="Stephens T.G."/>
            <person name="Weber A.P.M."/>
            <person name="Boo G.H."/>
            <person name="Boo S.M."/>
            <person name="Kim K.M."/>
            <person name="Shin Y."/>
            <person name="Jung M."/>
            <person name="Lee S.J."/>
            <person name="Yim H.S."/>
            <person name="Lee J.H."/>
            <person name="Bhattacharya D."/>
            <person name="Yoon H.S."/>
        </authorList>
    </citation>
    <scope>NUCLEOTIDE SEQUENCE [LARGE SCALE GENOMIC DNA]</scope>
    <source>
        <strain evidence="1 2">SKKU-2015</strain>
        <tissue evidence="1">Whole body</tissue>
    </source>
</reference>